<dbReference type="OrthoDB" id="4265398at2"/>
<dbReference type="AlphaFoldDB" id="A0A1M5JYX4"/>
<dbReference type="InterPro" id="IPR029068">
    <property type="entry name" value="Glyas_Bleomycin-R_OHBP_Dase"/>
</dbReference>
<dbReference type="EMBL" id="FQVX01000002">
    <property type="protein sequence ID" value="SHG45756.1"/>
    <property type="molecule type" value="Genomic_DNA"/>
</dbReference>
<feature type="domain" description="VOC" evidence="1">
    <location>
        <begin position="2"/>
        <end position="126"/>
    </location>
</feature>
<keyword evidence="3" id="KW-1185">Reference proteome</keyword>
<evidence type="ECO:0000313" key="2">
    <source>
        <dbReference type="EMBL" id="SHG45756.1"/>
    </source>
</evidence>
<organism evidence="2 3">
    <name type="scientific">Geodermatophilus nigrescens</name>
    <dbReference type="NCBI Taxonomy" id="1070870"/>
    <lineage>
        <taxon>Bacteria</taxon>
        <taxon>Bacillati</taxon>
        <taxon>Actinomycetota</taxon>
        <taxon>Actinomycetes</taxon>
        <taxon>Geodermatophilales</taxon>
        <taxon>Geodermatophilaceae</taxon>
        <taxon>Geodermatophilus</taxon>
    </lineage>
</organism>
<evidence type="ECO:0000259" key="1">
    <source>
        <dbReference type="PROSITE" id="PS51819"/>
    </source>
</evidence>
<evidence type="ECO:0000313" key="3">
    <source>
        <dbReference type="Proteomes" id="UP000184471"/>
    </source>
</evidence>
<accession>A0A1M5JYX4</accession>
<dbReference type="InterPro" id="IPR037523">
    <property type="entry name" value="VOC_core"/>
</dbReference>
<dbReference type="Proteomes" id="UP000184471">
    <property type="component" value="Unassembled WGS sequence"/>
</dbReference>
<reference evidence="2 3" key="1">
    <citation type="submission" date="2016-11" db="EMBL/GenBank/DDBJ databases">
        <authorList>
            <person name="Jaros S."/>
            <person name="Januszkiewicz K."/>
            <person name="Wedrychowicz H."/>
        </authorList>
    </citation>
    <scope>NUCLEOTIDE SEQUENCE [LARGE SCALE GENOMIC DNA]</scope>
    <source>
        <strain evidence="2 3">DSM 45408</strain>
    </source>
</reference>
<dbReference type="Gene3D" id="3.10.180.10">
    <property type="entry name" value="2,3-Dihydroxybiphenyl 1,2-Dioxygenase, domain 1"/>
    <property type="match status" value="1"/>
</dbReference>
<dbReference type="PANTHER" id="PTHR36503:SF2">
    <property type="entry name" value="BLR2408 PROTEIN"/>
    <property type="match status" value="1"/>
</dbReference>
<dbReference type="Pfam" id="PF00903">
    <property type="entry name" value="Glyoxalase"/>
    <property type="match status" value="1"/>
</dbReference>
<name>A0A1M5JYX4_9ACTN</name>
<dbReference type="InterPro" id="IPR004360">
    <property type="entry name" value="Glyas_Fos-R_dOase_dom"/>
</dbReference>
<sequence length="133" mass="14170">MSMLFVKLPVRDLPAARAFYQALGFRVEENSSDDGEAAVVLGDEQVLSLQTRERFAALLPGEPGDPSSAPTAVHALTAGGRAEVDDLVSRAIAAGGRPGAPAREEEASYSRSFADPDGNVWEVVWIDHVHVVN</sequence>
<dbReference type="PANTHER" id="PTHR36503">
    <property type="entry name" value="BLR2520 PROTEIN"/>
    <property type="match status" value="1"/>
</dbReference>
<protein>
    <recommendedName>
        <fullName evidence="1">VOC domain-containing protein</fullName>
    </recommendedName>
</protein>
<dbReference type="SUPFAM" id="SSF54593">
    <property type="entry name" value="Glyoxalase/Bleomycin resistance protein/Dihydroxybiphenyl dioxygenase"/>
    <property type="match status" value="1"/>
</dbReference>
<dbReference type="PROSITE" id="PS51819">
    <property type="entry name" value="VOC"/>
    <property type="match status" value="1"/>
</dbReference>
<proteinExistence type="predicted"/>
<gene>
    <name evidence="2" type="ORF">SAMN05444351_2701</name>
</gene>
<dbReference type="STRING" id="1070870.SAMN05444351_2701"/>